<dbReference type="Proteomes" id="UP000046176">
    <property type="component" value="Unassembled WGS sequence"/>
</dbReference>
<evidence type="ECO:0000313" key="1">
    <source>
        <dbReference type="EMBL" id="CDZ33036.1"/>
    </source>
</evidence>
<accession>A0A0T7FDD5</accession>
<dbReference type="OrthoDB" id="8361056at2"/>
<evidence type="ECO:0000313" key="2">
    <source>
        <dbReference type="Proteomes" id="UP000046176"/>
    </source>
</evidence>
<reference evidence="1 2" key="1">
    <citation type="submission" date="2014-08" db="EMBL/GenBank/DDBJ databases">
        <authorList>
            <person name="Chen Y.-H."/>
        </authorList>
    </citation>
    <scope>NUCLEOTIDE SEQUENCE [LARGE SCALE GENOMIC DNA]</scope>
</reference>
<organism evidence="1 2">
    <name type="scientific">Neorhizobium galegae bv. officinalis</name>
    <dbReference type="NCBI Taxonomy" id="323656"/>
    <lineage>
        <taxon>Bacteria</taxon>
        <taxon>Pseudomonadati</taxon>
        <taxon>Pseudomonadota</taxon>
        <taxon>Alphaproteobacteria</taxon>
        <taxon>Hyphomicrobiales</taxon>
        <taxon>Rhizobiaceae</taxon>
        <taxon>Rhizobium/Agrobacterium group</taxon>
        <taxon>Neorhizobium</taxon>
    </lineage>
</organism>
<sequence>MEGSHEAMAGAPVSLSGFGASRDGLDLVASSNQHEWSFDEGGGWLMTIELANRKTRNGT</sequence>
<gene>
    <name evidence="1" type="ORF">NGAL_HAMBI1145_16190</name>
</gene>
<protein>
    <submittedName>
        <fullName evidence="1">Uncharacterized protein</fullName>
    </submittedName>
</protein>
<name>A0A0T7FDD5_NEOGA</name>
<dbReference type="EMBL" id="CCRH01000004">
    <property type="protein sequence ID" value="CDZ33036.1"/>
    <property type="molecule type" value="Genomic_DNA"/>
</dbReference>
<dbReference type="AlphaFoldDB" id="A0A0T7FDD5"/>
<proteinExistence type="predicted"/>